<reference evidence="1" key="1">
    <citation type="submission" date="2014-11" db="EMBL/GenBank/DDBJ databases">
        <authorList>
            <person name="Amaro Gonzalez C."/>
        </authorList>
    </citation>
    <scope>NUCLEOTIDE SEQUENCE</scope>
</reference>
<name>A0A0E9XJT2_ANGAN</name>
<sequence length="14" mass="1603">MNLAHWSLISSTRS</sequence>
<organism evidence="1">
    <name type="scientific">Anguilla anguilla</name>
    <name type="common">European freshwater eel</name>
    <name type="synonym">Muraena anguilla</name>
    <dbReference type="NCBI Taxonomy" id="7936"/>
    <lineage>
        <taxon>Eukaryota</taxon>
        <taxon>Metazoa</taxon>
        <taxon>Chordata</taxon>
        <taxon>Craniata</taxon>
        <taxon>Vertebrata</taxon>
        <taxon>Euteleostomi</taxon>
        <taxon>Actinopterygii</taxon>
        <taxon>Neopterygii</taxon>
        <taxon>Teleostei</taxon>
        <taxon>Anguilliformes</taxon>
        <taxon>Anguillidae</taxon>
        <taxon>Anguilla</taxon>
    </lineage>
</organism>
<evidence type="ECO:0000313" key="1">
    <source>
        <dbReference type="EMBL" id="JAI02910.1"/>
    </source>
</evidence>
<protein>
    <submittedName>
        <fullName evidence="1">Uncharacterized protein</fullName>
    </submittedName>
</protein>
<dbReference type="EMBL" id="GBXM01005668">
    <property type="protein sequence ID" value="JAI02910.1"/>
    <property type="molecule type" value="Transcribed_RNA"/>
</dbReference>
<reference evidence="1" key="2">
    <citation type="journal article" date="2015" name="Fish Shellfish Immunol.">
        <title>Early steps in the European eel (Anguilla anguilla)-Vibrio vulnificus interaction in the gills: Role of the RtxA13 toxin.</title>
        <authorList>
            <person name="Callol A."/>
            <person name="Pajuelo D."/>
            <person name="Ebbesson L."/>
            <person name="Teles M."/>
            <person name="MacKenzie S."/>
            <person name="Amaro C."/>
        </authorList>
    </citation>
    <scope>NUCLEOTIDE SEQUENCE</scope>
</reference>
<proteinExistence type="predicted"/>
<accession>A0A0E9XJT2</accession>